<evidence type="ECO:0000256" key="1">
    <source>
        <dbReference type="ARBA" id="ARBA00009995"/>
    </source>
</evidence>
<organism evidence="4 5">
    <name type="scientific">Amborella trichopoda</name>
    <dbReference type="NCBI Taxonomy" id="13333"/>
    <lineage>
        <taxon>Eukaryota</taxon>
        <taxon>Viridiplantae</taxon>
        <taxon>Streptophyta</taxon>
        <taxon>Embryophyta</taxon>
        <taxon>Tracheophyta</taxon>
        <taxon>Spermatophyta</taxon>
        <taxon>Magnoliopsida</taxon>
        <taxon>Amborellales</taxon>
        <taxon>Amborellaceae</taxon>
        <taxon>Amborella</taxon>
    </lineage>
</organism>
<dbReference type="HOGENOM" id="CLU_001724_0_3_1"/>
<dbReference type="EMBL" id="KI395332">
    <property type="protein sequence ID" value="ERM98439.1"/>
    <property type="molecule type" value="Genomic_DNA"/>
</dbReference>
<dbReference type="CDD" id="cd03784">
    <property type="entry name" value="GT1_Gtf-like"/>
    <property type="match status" value="1"/>
</dbReference>
<dbReference type="Pfam" id="PF00201">
    <property type="entry name" value="UDPGT"/>
    <property type="match status" value="1"/>
</dbReference>
<dbReference type="PANTHER" id="PTHR11926">
    <property type="entry name" value="GLUCOSYL/GLUCURONOSYL TRANSFERASES"/>
    <property type="match status" value="1"/>
</dbReference>
<keyword evidence="5" id="KW-1185">Reference proteome</keyword>
<dbReference type="PROSITE" id="PS00375">
    <property type="entry name" value="UDPGT"/>
    <property type="match status" value="1"/>
</dbReference>
<dbReference type="PANTHER" id="PTHR11926:SF1494">
    <property type="entry name" value="FLAVONOL 3-O-GLUCOSYLTRANSFERASE UGT76E12-RELATED"/>
    <property type="match status" value="1"/>
</dbReference>
<sequence length="607" mass="68338">MRGATLVAVTCTVLHILHRHARRTSISHVALPHYTRGDAPFHVQQCSISCTTLLHFTCSNASFHVRRYFTSCVTMLHFTHGVTPLHTSVGTPAMDWCRLLVAPTSSMRRSLKGRCSLSATCWKLEFGSHIIPSVQLALKLASKGLTITFVNTEAVHAQTVKAYNNSLSKTLNDSIDCSNSTDDIFFGAREAGLDIRYRVVSDGLPLEFDRSLNHNQFMFSLLHVFSAHVEKIIREVALDGPPISCIIADTFFVWVAPMAEKFGVPHISFWTEPALVFSLYHHAHLLRQHGHFDSEGKNRKDPIDYIPGIPSIDPKDIPSYLQVSDTSTVVHQIILAAFNGAKRADWVLSNTVEELELHTIEALNNYFPFYAVGPILPPKFTENSISTSLWPESDCSSWLDTHPDRSVIYISFGSYAHISKEEIQEIAEGLMLSGRSFVWVLRPDIVSSDEPEPLPKDFQERTRGQGLVVHWCRQREVLSHRAIGGFLTHCGWNSIMESVWCEVPMLGLPLLTDQFTNRKLIVDDWGVGLDLMRKLRREEVKENMERVFGEEGFRERVREVRGVLARAIGEEGSSQANLDKFVVDLKRKLGGPSKGEVISFDRDVYGE</sequence>
<evidence type="ECO:0000313" key="4">
    <source>
        <dbReference type="EMBL" id="ERM98439.1"/>
    </source>
</evidence>
<evidence type="ECO:0000256" key="3">
    <source>
        <dbReference type="ARBA" id="ARBA00022679"/>
    </source>
</evidence>
<evidence type="ECO:0000256" key="2">
    <source>
        <dbReference type="ARBA" id="ARBA00022676"/>
    </source>
</evidence>
<protein>
    <submittedName>
        <fullName evidence="4">Uncharacterized protein</fullName>
    </submittedName>
</protein>
<dbReference type="Proteomes" id="UP000017836">
    <property type="component" value="Unassembled WGS sequence"/>
</dbReference>
<dbReference type="GO" id="GO:0035251">
    <property type="term" value="F:UDP-glucosyltransferase activity"/>
    <property type="evidence" value="ECO:0000318"/>
    <property type="project" value="GO_Central"/>
</dbReference>
<dbReference type="SUPFAM" id="SSF53756">
    <property type="entry name" value="UDP-Glycosyltransferase/glycogen phosphorylase"/>
    <property type="match status" value="1"/>
</dbReference>
<gene>
    <name evidence="4" type="ORF">AMTR_s00072p00130550</name>
</gene>
<keyword evidence="2" id="KW-0328">Glycosyltransferase</keyword>
<accession>W1NUV1</accession>
<evidence type="ECO:0000313" key="5">
    <source>
        <dbReference type="Proteomes" id="UP000017836"/>
    </source>
</evidence>
<dbReference type="OMA" id="NINRLMC"/>
<dbReference type="InterPro" id="IPR002213">
    <property type="entry name" value="UDP_glucos_trans"/>
</dbReference>
<dbReference type="AlphaFoldDB" id="W1NUV1"/>
<dbReference type="Gramene" id="ERM98439">
    <property type="protein sequence ID" value="ERM98439"/>
    <property type="gene ID" value="AMTR_s00072p00130550"/>
</dbReference>
<keyword evidence="3" id="KW-0808">Transferase</keyword>
<dbReference type="Gene3D" id="3.40.50.2000">
    <property type="entry name" value="Glycogen Phosphorylase B"/>
    <property type="match status" value="2"/>
</dbReference>
<name>W1NUV1_AMBTC</name>
<dbReference type="FunFam" id="3.40.50.2000:FF:000078">
    <property type="entry name" value="Glycosyltransferase"/>
    <property type="match status" value="1"/>
</dbReference>
<comment type="similarity">
    <text evidence="1">Belongs to the UDP-glycosyltransferase family.</text>
</comment>
<proteinExistence type="inferred from homology"/>
<dbReference type="eggNOG" id="KOG1192">
    <property type="taxonomic scope" value="Eukaryota"/>
</dbReference>
<reference evidence="5" key="1">
    <citation type="journal article" date="2013" name="Science">
        <title>The Amborella genome and the evolution of flowering plants.</title>
        <authorList>
            <consortium name="Amborella Genome Project"/>
        </authorList>
    </citation>
    <scope>NUCLEOTIDE SEQUENCE [LARGE SCALE GENOMIC DNA]</scope>
</reference>
<dbReference type="InterPro" id="IPR035595">
    <property type="entry name" value="UDP_glycos_trans_CS"/>
</dbReference>